<gene>
    <name evidence="2" type="ORF">ETSY1_25050</name>
</gene>
<dbReference type="EMBL" id="AZHW01000738">
    <property type="protein sequence ID" value="ETW96834.1"/>
    <property type="molecule type" value="Genomic_DNA"/>
</dbReference>
<dbReference type="GO" id="GO:0006629">
    <property type="term" value="P:lipid metabolic process"/>
    <property type="evidence" value="ECO:0007669"/>
    <property type="project" value="InterPro"/>
</dbReference>
<organism evidence="2 3">
    <name type="scientific">Entotheonella factor</name>
    <dbReference type="NCBI Taxonomy" id="1429438"/>
    <lineage>
        <taxon>Bacteria</taxon>
        <taxon>Pseudomonadati</taxon>
        <taxon>Nitrospinota/Tectimicrobiota group</taxon>
        <taxon>Candidatus Tectimicrobiota</taxon>
        <taxon>Candidatus Entotheonellia</taxon>
        <taxon>Candidatus Entotheonellales</taxon>
        <taxon>Candidatus Entotheonellaceae</taxon>
        <taxon>Candidatus Entotheonella</taxon>
    </lineage>
</organism>
<keyword evidence="3" id="KW-1185">Reference proteome</keyword>
<name>W4LG28_ENTF1</name>
<protein>
    <recommendedName>
        <fullName evidence="1">Fungal lipase-type domain-containing protein</fullName>
    </recommendedName>
</protein>
<dbReference type="Pfam" id="PF01764">
    <property type="entry name" value="Lipase_3"/>
    <property type="match status" value="1"/>
</dbReference>
<proteinExistence type="predicted"/>
<dbReference type="Gene3D" id="3.40.50.1820">
    <property type="entry name" value="alpha/beta hydrolase"/>
    <property type="match status" value="1"/>
</dbReference>
<feature type="domain" description="Fungal lipase-type" evidence="1">
    <location>
        <begin position="105"/>
        <end position="223"/>
    </location>
</feature>
<dbReference type="SUPFAM" id="SSF53474">
    <property type="entry name" value="alpha/beta-Hydrolases"/>
    <property type="match status" value="1"/>
</dbReference>
<dbReference type="InterPro" id="IPR029058">
    <property type="entry name" value="AB_hydrolase_fold"/>
</dbReference>
<dbReference type="Proteomes" id="UP000019141">
    <property type="component" value="Unassembled WGS sequence"/>
</dbReference>
<dbReference type="HOGENOM" id="CLU_825149_0_0_7"/>
<feature type="non-terminal residue" evidence="2">
    <location>
        <position position="337"/>
    </location>
</feature>
<dbReference type="AlphaFoldDB" id="W4LG28"/>
<accession>W4LG28</accession>
<reference evidence="2 3" key="1">
    <citation type="journal article" date="2014" name="Nature">
        <title>An environmental bacterial taxon with a large and distinct metabolic repertoire.</title>
        <authorList>
            <person name="Wilson M.C."/>
            <person name="Mori T."/>
            <person name="Ruckert C."/>
            <person name="Uria A.R."/>
            <person name="Helf M.J."/>
            <person name="Takada K."/>
            <person name="Gernert C."/>
            <person name="Steffens U.A."/>
            <person name="Heycke N."/>
            <person name="Schmitt S."/>
            <person name="Rinke C."/>
            <person name="Helfrich E.J."/>
            <person name="Brachmann A.O."/>
            <person name="Gurgui C."/>
            <person name="Wakimoto T."/>
            <person name="Kracht M."/>
            <person name="Crusemann M."/>
            <person name="Hentschel U."/>
            <person name="Abe I."/>
            <person name="Matsunaga S."/>
            <person name="Kalinowski J."/>
            <person name="Takeyama H."/>
            <person name="Piel J."/>
        </authorList>
    </citation>
    <scope>NUCLEOTIDE SEQUENCE [LARGE SCALE GENOMIC DNA]</scope>
    <source>
        <strain evidence="3">TSY1</strain>
    </source>
</reference>
<evidence type="ECO:0000313" key="3">
    <source>
        <dbReference type="Proteomes" id="UP000019141"/>
    </source>
</evidence>
<comment type="caution">
    <text evidence="2">The sequence shown here is derived from an EMBL/GenBank/DDBJ whole genome shotgun (WGS) entry which is preliminary data.</text>
</comment>
<evidence type="ECO:0000313" key="2">
    <source>
        <dbReference type="EMBL" id="ETW96834.1"/>
    </source>
</evidence>
<dbReference type="InterPro" id="IPR002921">
    <property type="entry name" value="Fungal_lipase-type"/>
</dbReference>
<sequence>MTETIGKDAQAAMTLAALSYLDSDKSSQEQQKSIEKALTQTDLPTQNKWQLVWGPHTVHENLSYIVQGPDKKFAYVARGTVPKDIKNLIEDADVGELHNLPWHHASHFSIQHQATPQISGGAVTGWKDLTKSGSNGWDDYLSSHLTSGSTLLVVGHSLGGMLASVMGAYFYCQIKQAKLDATVRLNTFAGQTAGTQSFAHAVDHYLDGTGRYYNDLDVIPKAFNYTDLESIKHLYPGGHHTPYCDEVYKWAVDGVQKLAEHRYFQPPHGTKLQSSVYHHKHYGMFNDLKGFAEELLCQHNTQLYLRLVGVPLDVVQKLPGGDHKWKEPPQLPTGSLR</sequence>
<evidence type="ECO:0000259" key="1">
    <source>
        <dbReference type="Pfam" id="PF01764"/>
    </source>
</evidence>